<reference evidence="2" key="1">
    <citation type="journal article" date="2015" name="Genome Announc.">
        <title>Draft genome sequence of Talaromyces cellulolyticus strain Y-94, a source of lignocellulosic biomass-degrading enzymes.</title>
        <authorList>
            <person name="Fujii T."/>
            <person name="Koike H."/>
            <person name="Sawayama S."/>
            <person name="Yano S."/>
            <person name="Inoue H."/>
        </authorList>
    </citation>
    <scope>NUCLEOTIDE SEQUENCE [LARGE SCALE GENOMIC DNA]</scope>
    <source>
        <strain evidence="2">Y-94</strain>
    </source>
</reference>
<proteinExistence type="predicted"/>
<dbReference type="AlphaFoldDB" id="A0A6V8H8Z6"/>
<accession>A0A6V8H8Z6</accession>
<evidence type="ECO:0000313" key="2">
    <source>
        <dbReference type="Proteomes" id="UP000053095"/>
    </source>
</evidence>
<gene>
    <name evidence="1" type="ORF">TCE0_024f07574</name>
</gene>
<dbReference type="EMBL" id="DF933820">
    <property type="protein sequence ID" value="GAM37557.1"/>
    <property type="molecule type" value="Genomic_DNA"/>
</dbReference>
<sequence length="201" mass="23233">MAALAPAPAPAPALPPPPTNYIQINAIRRQIADLNSKSSESHMYGIWDAILNWQFPVTDEYITIPQALHKQFRGQKGFSDFHTLRYDAAGQKRYFLITQCKPPYGETQPGVWDEARDQLIYYFNLQHKTQPVRSVYGIAAVGRRVRFYKYNFTTRSVVAWRPGENGLPPLPRTGDERRNFYLLRDEADKVQKALDWIRDHP</sequence>
<name>A0A6V8H8Z6_TALPI</name>
<comment type="caution">
    <text evidence="1">The sequence shown here is derived from an EMBL/GenBank/DDBJ whole genome shotgun (WGS) entry which is preliminary data.</text>
</comment>
<organism evidence="1 2">
    <name type="scientific">Talaromyces pinophilus</name>
    <name type="common">Penicillium pinophilum</name>
    <dbReference type="NCBI Taxonomy" id="128442"/>
    <lineage>
        <taxon>Eukaryota</taxon>
        <taxon>Fungi</taxon>
        <taxon>Dikarya</taxon>
        <taxon>Ascomycota</taxon>
        <taxon>Pezizomycotina</taxon>
        <taxon>Eurotiomycetes</taxon>
        <taxon>Eurotiomycetidae</taxon>
        <taxon>Eurotiales</taxon>
        <taxon>Trichocomaceae</taxon>
        <taxon>Talaromyces</taxon>
        <taxon>Talaromyces sect. Talaromyces</taxon>
    </lineage>
</organism>
<protein>
    <submittedName>
        <fullName evidence="1">Uncharacterized protein</fullName>
    </submittedName>
</protein>
<dbReference type="Proteomes" id="UP000053095">
    <property type="component" value="Unassembled WGS sequence"/>
</dbReference>
<keyword evidence="2" id="KW-1185">Reference proteome</keyword>
<evidence type="ECO:0000313" key="1">
    <source>
        <dbReference type="EMBL" id="GAM37557.1"/>
    </source>
</evidence>